<protein>
    <recommendedName>
        <fullName evidence="4">START domain-containing protein</fullName>
    </recommendedName>
</protein>
<dbReference type="PANTHER" id="PTHR34560:SF1">
    <property type="entry name" value="START DOMAIN-CONTAINING PROTEIN"/>
    <property type="match status" value="1"/>
</dbReference>
<dbReference type="Proteomes" id="UP000355283">
    <property type="component" value="Unassembled WGS sequence"/>
</dbReference>
<evidence type="ECO:0000313" key="2">
    <source>
        <dbReference type="EMBL" id="TFJ83256.1"/>
    </source>
</evidence>
<comment type="caution">
    <text evidence="2">The sequence shown here is derived from an EMBL/GenBank/DDBJ whole genome shotgun (WGS) entry which is preliminary data.</text>
</comment>
<feature type="compositionally biased region" description="Basic and acidic residues" evidence="1">
    <location>
        <begin position="414"/>
        <end position="426"/>
    </location>
</feature>
<feature type="compositionally biased region" description="Basic and acidic residues" evidence="1">
    <location>
        <begin position="469"/>
        <end position="479"/>
    </location>
</feature>
<feature type="region of interest" description="Disordered" evidence="1">
    <location>
        <begin position="447"/>
        <end position="479"/>
    </location>
</feature>
<reference evidence="2 3" key="1">
    <citation type="submission" date="2019-01" db="EMBL/GenBank/DDBJ databases">
        <title>Nuclear Genome Assembly of the Microalgal Biofuel strain Nannochloropsis salina CCMP1776.</title>
        <authorList>
            <person name="Hovde B."/>
        </authorList>
    </citation>
    <scope>NUCLEOTIDE SEQUENCE [LARGE SCALE GENOMIC DNA]</scope>
    <source>
        <strain evidence="2 3">CCMP1776</strain>
    </source>
</reference>
<dbReference type="AlphaFoldDB" id="A0A4D9CWE0"/>
<dbReference type="EMBL" id="SDOX01000049">
    <property type="protein sequence ID" value="TFJ83256.1"/>
    <property type="molecule type" value="Genomic_DNA"/>
</dbReference>
<dbReference type="OrthoDB" id="1295045at2759"/>
<feature type="region of interest" description="Disordered" evidence="1">
    <location>
        <begin position="401"/>
        <end position="431"/>
    </location>
</feature>
<evidence type="ECO:0008006" key="4">
    <source>
        <dbReference type="Google" id="ProtNLM"/>
    </source>
</evidence>
<dbReference type="PANTHER" id="PTHR34560">
    <property type="entry name" value="POLYKETIDE CYCLASE/DEHYDRASE/LIPID TRANSPORT SUPERFAMILY PROTEIN"/>
    <property type="match status" value="1"/>
</dbReference>
<dbReference type="Gene3D" id="3.30.530.20">
    <property type="match status" value="1"/>
</dbReference>
<name>A0A4D9CWE0_9STRA</name>
<evidence type="ECO:0000313" key="3">
    <source>
        <dbReference type="Proteomes" id="UP000355283"/>
    </source>
</evidence>
<proteinExistence type="predicted"/>
<dbReference type="InterPro" id="IPR023393">
    <property type="entry name" value="START-like_dom_sf"/>
</dbReference>
<sequence>MADVQHVTLTETNVQKAFRNLQCLVCDERLLLAHTLWHKLVSFLGVTEAGVAAPEAGLSECSKGVLSFPSRISPPTPNTDSVRQAMAHPQTRARLESLDRRVNACVEALDLFASETGWVFAQKYFGVSTHYRMEEDGTLTVRLRADLEDCSVFDELAVLREADLYALWAPFVRASSLVQEVGKCELVIWFQFLVPWIASRDACVHIFACDATERGVLLLCGQSVREGEGEGGRGEGRGKEGGAGGMEKVPLFGAIPGLNIPPVASGWNSARMEIRKCWCQIEILGPRACCVDVIANVDPKLPLPQSLLNFFTKRIAAAGLLLLQREARKIARNPLSSPHAVRMRESRFYLDYFVPRILTFCHSQQWILPSSLAPAFDSLLLEDCEATRIWRKERENVQARPPCLPFPHGVRRRSSGENREGEEGREAGGISSSAALLISRVLSSLVSGPDSDRQLEESEEEEEGINRGTQERGEARDEG</sequence>
<evidence type="ECO:0000256" key="1">
    <source>
        <dbReference type="SAM" id="MobiDB-lite"/>
    </source>
</evidence>
<gene>
    <name evidence="2" type="ORF">NSK_005418</name>
</gene>
<organism evidence="2 3">
    <name type="scientific">Nannochloropsis salina CCMP1776</name>
    <dbReference type="NCBI Taxonomy" id="1027361"/>
    <lineage>
        <taxon>Eukaryota</taxon>
        <taxon>Sar</taxon>
        <taxon>Stramenopiles</taxon>
        <taxon>Ochrophyta</taxon>
        <taxon>Eustigmatophyceae</taxon>
        <taxon>Eustigmatales</taxon>
        <taxon>Monodopsidaceae</taxon>
        <taxon>Microchloropsis</taxon>
        <taxon>Microchloropsis salina</taxon>
    </lineage>
</organism>
<accession>A0A4D9CWE0</accession>
<dbReference type="SUPFAM" id="SSF55961">
    <property type="entry name" value="Bet v1-like"/>
    <property type="match status" value="1"/>
</dbReference>
<keyword evidence="3" id="KW-1185">Reference proteome</keyword>